<feature type="transmembrane region" description="Helical" evidence="1">
    <location>
        <begin position="26"/>
        <end position="48"/>
    </location>
</feature>
<dbReference type="RefSeq" id="WP_340362140.1">
    <property type="nucleotide sequence ID" value="NZ_JBBKZV010000001.1"/>
</dbReference>
<keyword evidence="3" id="KW-1185">Reference proteome</keyword>
<dbReference type="Proteomes" id="UP001363010">
    <property type="component" value="Unassembled WGS sequence"/>
</dbReference>
<gene>
    <name evidence="2" type="ORF">WKW80_03615</name>
</gene>
<reference evidence="2 3" key="1">
    <citation type="submission" date="2024-03" db="EMBL/GenBank/DDBJ databases">
        <title>Novel species of the genus Variovorax.</title>
        <authorList>
            <person name="Liu Q."/>
            <person name="Xin Y.-H."/>
        </authorList>
    </citation>
    <scope>NUCLEOTIDE SEQUENCE [LARGE SCALE GENOMIC DNA]</scope>
    <source>
        <strain evidence="2 3">KACC 18501</strain>
    </source>
</reference>
<evidence type="ECO:0000313" key="2">
    <source>
        <dbReference type="EMBL" id="MEJ8821126.1"/>
    </source>
</evidence>
<feature type="transmembrane region" description="Helical" evidence="1">
    <location>
        <begin position="54"/>
        <end position="74"/>
    </location>
</feature>
<evidence type="ECO:0000256" key="1">
    <source>
        <dbReference type="SAM" id="Phobius"/>
    </source>
</evidence>
<keyword evidence="1" id="KW-0472">Membrane</keyword>
<proteinExistence type="predicted"/>
<accession>A0ABU8VTK1</accession>
<feature type="transmembrane region" description="Helical" evidence="1">
    <location>
        <begin position="105"/>
        <end position="123"/>
    </location>
</feature>
<sequence length="200" mass="21018">MSAVLGPAATVDNADKRAAIDMSVKLSVQLMATALGMLTVEGALLIFALTYRELSSWGVISGLLAAACFLYSIFCAGKGITLARNDGIIGNWNVQVSKSKFNQQALFGLIGLAFLLAMLSAALTSPARAKGADETALQNEILELRRSLDDQAKAASAADARQRVETDNLRKELAALRSQIGAPAACKPAACPAPKPQKKK</sequence>
<comment type="caution">
    <text evidence="2">The sequence shown here is derived from an EMBL/GenBank/DDBJ whole genome shotgun (WGS) entry which is preliminary data.</text>
</comment>
<name>A0ABU8VTK1_9BURK</name>
<keyword evidence="1" id="KW-0812">Transmembrane</keyword>
<evidence type="ECO:0000313" key="3">
    <source>
        <dbReference type="Proteomes" id="UP001363010"/>
    </source>
</evidence>
<protein>
    <submittedName>
        <fullName evidence="2">Uncharacterized protein</fullName>
    </submittedName>
</protein>
<dbReference type="EMBL" id="JBBKZV010000001">
    <property type="protein sequence ID" value="MEJ8821126.1"/>
    <property type="molecule type" value="Genomic_DNA"/>
</dbReference>
<organism evidence="2 3">
    <name type="scientific">Variovorax humicola</name>
    <dbReference type="NCBI Taxonomy" id="1769758"/>
    <lineage>
        <taxon>Bacteria</taxon>
        <taxon>Pseudomonadati</taxon>
        <taxon>Pseudomonadota</taxon>
        <taxon>Betaproteobacteria</taxon>
        <taxon>Burkholderiales</taxon>
        <taxon>Comamonadaceae</taxon>
        <taxon>Variovorax</taxon>
    </lineage>
</organism>
<keyword evidence="1" id="KW-1133">Transmembrane helix</keyword>